<protein>
    <submittedName>
        <fullName evidence="2">Uncharacterized protein</fullName>
    </submittedName>
</protein>
<dbReference type="Proteomes" id="UP001499909">
    <property type="component" value="Unassembled WGS sequence"/>
</dbReference>
<comment type="caution">
    <text evidence="2">The sequence shown here is derived from an EMBL/GenBank/DDBJ whole genome shotgun (WGS) entry which is preliminary data.</text>
</comment>
<proteinExistence type="predicted"/>
<sequence length="66" mass="6652">MGSTCRERENKAIEGGRAGPADEGKQAGPCAPNAGSGPELCRAPGRKQANRAVRPAGPPGPARCRG</sequence>
<evidence type="ECO:0000313" key="2">
    <source>
        <dbReference type="EMBL" id="GAA3921001.1"/>
    </source>
</evidence>
<feature type="compositionally biased region" description="Basic and acidic residues" evidence="1">
    <location>
        <begin position="1"/>
        <end position="25"/>
    </location>
</feature>
<reference evidence="3" key="1">
    <citation type="journal article" date="2019" name="Int. J. Syst. Evol. Microbiol.">
        <title>The Global Catalogue of Microorganisms (GCM) 10K type strain sequencing project: providing services to taxonomists for standard genome sequencing and annotation.</title>
        <authorList>
            <consortium name="The Broad Institute Genomics Platform"/>
            <consortium name="The Broad Institute Genome Sequencing Center for Infectious Disease"/>
            <person name="Wu L."/>
            <person name="Ma J."/>
        </authorList>
    </citation>
    <scope>NUCLEOTIDE SEQUENCE [LARGE SCALE GENOMIC DNA]</scope>
    <source>
        <strain evidence="3">JCM 17214</strain>
    </source>
</reference>
<organism evidence="2 3">
    <name type="scientific">Hymenobacter algoricola</name>
    <dbReference type="NCBI Taxonomy" id="486267"/>
    <lineage>
        <taxon>Bacteria</taxon>
        <taxon>Pseudomonadati</taxon>
        <taxon>Bacteroidota</taxon>
        <taxon>Cytophagia</taxon>
        <taxon>Cytophagales</taxon>
        <taxon>Hymenobacteraceae</taxon>
        <taxon>Hymenobacter</taxon>
    </lineage>
</organism>
<gene>
    <name evidence="2" type="ORF">GCM10022406_04110</name>
</gene>
<accession>A0ABP7ME84</accession>
<feature type="region of interest" description="Disordered" evidence="1">
    <location>
        <begin position="1"/>
        <end position="66"/>
    </location>
</feature>
<keyword evidence="3" id="KW-1185">Reference proteome</keyword>
<dbReference type="EMBL" id="BAABDH010000005">
    <property type="protein sequence ID" value="GAA3921001.1"/>
    <property type="molecule type" value="Genomic_DNA"/>
</dbReference>
<evidence type="ECO:0000313" key="3">
    <source>
        <dbReference type="Proteomes" id="UP001499909"/>
    </source>
</evidence>
<evidence type="ECO:0000256" key="1">
    <source>
        <dbReference type="SAM" id="MobiDB-lite"/>
    </source>
</evidence>
<name>A0ABP7ME84_9BACT</name>
<feature type="compositionally biased region" description="Pro residues" evidence="1">
    <location>
        <begin position="56"/>
        <end position="66"/>
    </location>
</feature>